<name>A0A1G1ZLJ2_9BACT</name>
<reference evidence="2 3" key="1">
    <citation type="journal article" date="2016" name="Nat. Commun.">
        <title>Thousands of microbial genomes shed light on interconnected biogeochemical processes in an aquifer system.</title>
        <authorList>
            <person name="Anantharaman K."/>
            <person name="Brown C.T."/>
            <person name="Hug L.A."/>
            <person name="Sharon I."/>
            <person name="Castelle C.J."/>
            <person name="Probst A.J."/>
            <person name="Thomas B.C."/>
            <person name="Singh A."/>
            <person name="Wilkins M.J."/>
            <person name="Karaoz U."/>
            <person name="Brodie E.L."/>
            <person name="Williams K.H."/>
            <person name="Hubbard S.S."/>
            <person name="Banfield J.F."/>
        </authorList>
    </citation>
    <scope>NUCLEOTIDE SEQUENCE [LARGE SCALE GENOMIC DNA]</scope>
</reference>
<feature type="domain" description="PD-(D/E)XK endonuclease-like" evidence="1">
    <location>
        <begin position="83"/>
        <end position="219"/>
    </location>
</feature>
<dbReference type="Proteomes" id="UP000177942">
    <property type="component" value="Unassembled WGS sequence"/>
</dbReference>
<dbReference type="STRING" id="1798407.A3A16_03130"/>
<comment type="caution">
    <text evidence="2">The sequence shown here is derived from an EMBL/GenBank/DDBJ whole genome shotgun (WGS) entry which is preliminary data.</text>
</comment>
<dbReference type="Gene3D" id="3.90.320.10">
    <property type="match status" value="1"/>
</dbReference>
<dbReference type="InterPro" id="IPR038726">
    <property type="entry name" value="PDDEXK_AddAB-type"/>
</dbReference>
<sequence>MVVKDGKIRLSPSALNLYLECPRCFWAEQINGIHRPKGPFPSLPGGMDLLIKKYFDKYRNVGKMPPEIEGKIEGQLLADLELLKKWRNWRTGLTYQDKETGAVLVGALDDCAVENGKYIPVDYKTRGFDVKEGGESFYQNQLNCYSLLLEVNDLPQPGFAYLVYYIPKDVSEGGMVRFQIDVKKVKTDSEEGLRVFKAAVNTLKSPMPESHSACGFCSWGNDFLT</sequence>
<dbReference type="Pfam" id="PF12705">
    <property type="entry name" value="PDDEXK_1"/>
    <property type="match status" value="1"/>
</dbReference>
<proteinExistence type="predicted"/>
<organism evidence="2 3">
    <name type="scientific">Candidatus Harrisonbacteria bacterium RIFCSPLOWO2_01_FULL_44_18</name>
    <dbReference type="NCBI Taxonomy" id="1798407"/>
    <lineage>
        <taxon>Bacteria</taxon>
        <taxon>Candidatus Harrisoniibacteriota</taxon>
    </lineage>
</organism>
<evidence type="ECO:0000313" key="2">
    <source>
        <dbReference type="EMBL" id="OGY65411.1"/>
    </source>
</evidence>
<dbReference type="AlphaFoldDB" id="A0A1G1ZLJ2"/>
<dbReference type="EMBL" id="MHJJ01000011">
    <property type="protein sequence ID" value="OGY65411.1"/>
    <property type="molecule type" value="Genomic_DNA"/>
</dbReference>
<evidence type="ECO:0000313" key="3">
    <source>
        <dbReference type="Proteomes" id="UP000177942"/>
    </source>
</evidence>
<accession>A0A1G1ZLJ2</accession>
<protein>
    <recommendedName>
        <fullName evidence="1">PD-(D/E)XK endonuclease-like domain-containing protein</fullName>
    </recommendedName>
</protein>
<evidence type="ECO:0000259" key="1">
    <source>
        <dbReference type="Pfam" id="PF12705"/>
    </source>
</evidence>
<dbReference type="InterPro" id="IPR011604">
    <property type="entry name" value="PDDEXK-like_dom_sf"/>
</dbReference>
<gene>
    <name evidence="2" type="ORF">A3A16_03130</name>
</gene>